<evidence type="ECO:0000313" key="3">
    <source>
        <dbReference type="Proteomes" id="UP001500392"/>
    </source>
</evidence>
<dbReference type="Proteomes" id="UP001500392">
    <property type="component" value="Unassembled WGS sequence"/>
</dbReference>
<evidence type="ECO:0000259" key="1">
    <source>
        <dbReference type="Pfam" id="PF06094"/>
    </source>
</evidence>
<protein>
    <submittedName>
        <fullName evidence="2">Gamma-glutamylcyclotransferase</fullName>
    </submittedName>
</protein>
<name>A0ABP7X840_9GAMM</name>
<keyword evidence="3" id="KW-1185">Reference proteome</keyword>
<dbReference type="InterPro" id="IPR013024">
    <property type="entry name" value="GGCT-like"/>
</dbReference>
<feature type="domain" description="Gamma-glutamylcyclotransferase AIG2-like" evidence="1">
    <location>
        <begin position="17"/>
        <end position="129"/>
    </location>
</feature>
<dbReference type="InterPro" id="IPR036568">
    <property type="entry name" value="GGCT-like_sf"/>
</dbReference>
<dbReference type="RefSeq" id="WP_344938837.1">
    <property type="nucleotide sequence ID" value="NZ_BAABDM010000013.1"/>
</dbReference>
<dbReference type="SUPFAM" id="SSF110857">
    <property type="entry name" value="Gamma-glutamyl cyclotransferase-like"/>
    <property type="match status" value="1"/>
</dbReference>
<dbReference type="EMBL" id="BAABDM010000013">
    <property type="protein sequence ID" value="GAA4106208.1"/>
    <property type="molecule type" value="Genomic_DNA"/>
</dbReference>
<sequence length="136" mass="15011">MAIQFNQLRDSGTLVGVYGTLKDGQPNHHLLGDSVLVEEGWLGGLALYDLGPFPGAVIEANEQPIFVEVYAVSDPVLAKLDKLESYDPNNINDSLFIRKHFSNSDGQDCWVYLFNEDTTGHPLINTGIWVGEGINY</sequence>
<reference evidence="3" key="1">
    <citation type="journal article" date="2019" name="Int. J. Syst. Evol. Microbiol.">
        <title>The Global Catalogue of Microorganisms (GCM) 10K type strain sequencing project: providing services to taxonomists for standard genome sequencing and annotation.</title>
        <authorList>
            <consortium name="The Broad Institute Genomics Platform"/>
            <consortium name="The Broad Institute Genome Sequencing Center for Infectious Disease"/>
            <person name="Wu L."/>
            <person name="Ma J."/>
        </authorList>
    </citation>
    <scope>NUCLEOTIDE SEQUENCE [LARGE SCALE GENOMIC DNA]</scope>
    <source>
        <strain evidence="3">JCM 17304</strain>
    </source>
</reference>
<dbReference type="CDD" id="cd06661">
    <property type="entry name" value="GGCT_like"/>
    <property type="match status" value="1"/>
</dbReference>
<evidence type="ECO:0000313" key="2">
    <source>
        <dbReference type="EMBL" id="GAA4106208.1"/>
    </source>
</evidence>
<proteinExistence type="predicted"/>
<dbReference type="Gene3D" id="3.10.490.10">
    <property type="entry name" value="Gamma-glutamyl cyclotransferase-like"/>
    <property type="match status" value="1"/>
</dbReference>
<gene>
    <name evidence="2" type="ORF">GCM10022414_36570</name>
</gene>
<comment type="caution">
    <text evidence="2">The sequence shown here is derived from an EMBL/GenBank/DDBJ whole genome shotgun (WGS) entry which is preliminary data.</text>
</comment>
<dbReference type="InterPro" id="IPR009288">
    <property type="entry name" value="AIG2-like_dom"/>
</dbReference>
<accession>A0ABP7X840</accession>
<organism evidence="2 3">
    <name type="scientific">Zhongshania borealis</name>
    <dbReference type="NCBI Taxonomy" id="889488"/>
    <lineage>
        <taxon>Bacteria</taxon>
        <taxon>Pseudomonadati</taxon>
        <taxon>Pseudomonadota</taxon>
        <taxon>Gammaproteobacteria</taxon>
        <taxon>Cellvibrionales</taxon>
        <taxon>Spongiibacteraceae</taxon>
        <taxon>Zhongshania</taxon>
    </lineage>
</organism>
<dbReference type="Pfam" id="PF06094">
    <property type="entry name" value="GGACT"/>
    <property type="match status" value="1"/>
</dbReference>